<dbReference type="GO" id="GO:0003677">
    <property type="term" value="F:DNA binding"/>
    <property type="evidence" value="ECO:0007669"/>
    <property type="project" value="UniProtKB-KW"/>
</dbReference>
<dbReference type="CDD" id="cd17535">
    <property type="entry name" value="REC_NarL-like"/>
    <property type="match status" value="1"/>
</dbReference>
<dbReference type="SUPFAM" id="SSF46894">
    <property type="entry name" value="C-terminal effector domain of the bipartite response regulators"/>
    <property type="match status" value="1"/>
</dbReference>
<dbReference type="Gene3D" id="3.40.50.2300">
    <property type="match status" value="1"/>
</dbReference>
<protein>
    <submittedName>
        <fullName evidence="6">Response regulator transcription factor</fullName>
    </submittedName>
</protein>
<dbReference type="OrthoDB" id="5945638at2"/>
<dbReference type="Proteomes" id="UP000274358">
    <property type="component" value="Unassembled WGS sequence"/>
</dbReference>
<name>A0A3S0RHW3_9GAMM</name>
<accession>A0A3S0RHW3</accession>
<dbReference type="RefSeq" id="WP_126686595.1">
    <property type="nucleotide sequence ID" value="NZ_RYYV01000022.1"/>
</dbReference>
<dbReference type="PANTHER" id="PTHR43214:SF17">
    <property type="entry name" value="TRANSCRIPTIONAL REGULATORY PROTEIN RCSB"/>
    <property type="match status" value="1"/>
</dbReference>
<gene>
    <name evidence="6" type="ORF">EKH80_20125</name>
</gene>
<evidence type="ECO:0000256" key="1">
    <source>
        <dbReference type="ARBA" id="ARBA00022553"/>
    </source>
</evidence>
<dbReference type="Pfam" id="PF00072">
    <property type="entry name" value="Response_reg"/>
    <property type="match status" value="1"/>
</dbReference>
<keyword evidence="2" id="KW-0238">DNA-binding</keyword>
<dbReference type="CDD" id="cd06170">
    <property type="entry name" value="LuxR_C_like"/>
    <property type="match status" value="1"/>
</dbReference>
<dbReference type="PANTHER" id="PTHR43214">
    <property type="entry name" value="TWO-COMPONENT RESPONSE REGULATOR"/>
    <property type="match status" value="1"/>
</dbReference>
<dbReference type="InterPro" id="IPR039420">
    <property type="entry name" value="WalR-like"/>
</dbReference>
<dbReference type="InterPro" id="IPR011006">
    <property type="entry name" value="CheY-like_superfamily"/>
</dbReference>
<dbReference type="PRINTS" id="PR00038">
    <property type="entry name" value="HTHLUXR"/>
</dbReference>
<dbReference type="PROSITE" id="PS50110">
    <property type="entry name" value="RESPONSE_REGULATORY"/>
    <property type="match status" value="1"/>
</dbReference>
<dbReference type="GO" id="GO:0000160">
    <property type="term" value="P:phosphorelay signal transduction system"/>
    <property type="evidence" value="ECO:0007669"/>
    <property type="project" value="InterPro"/>
</dbReference>
<evidence type="ECO:0000259" key="5">
    <source>
        <dbReference type="PROSITE" id="PS50110"/>
    </source>
</evidence>
<dbReference type="SMART" id="SM00448">
    <property type="entry name" value="REC"/>
    <property type="match status" value="1"/>
</dbReference>
<dbReference type="Pfam" id="PF00196">
    <property type="entry name" value="GerE"/>
    <property type="match status" value="1"/>
</dbReference>
<keyword evidence="7" id="KW-1185">Reference proteome</keyword>
<evidence type="ECO:0000313" key="6">
    <source>
        <dbReference type="EMBL" id="RUL70508.1"/>
    </source>
</evidence>
<feature type="domain" description="HTH luxR-type" evidence="4">
    <location>
        <begin position="161"/>
        <end position="226"/>
    </location>
</feature>
<evidence type="ECO:0000313" key="7">
    <source>
        <dbReference type="Proteomes" id="UP000274358"/>
    </source>
</evidence>
<dbReference type="EMBL" id="RYYV01000022">
    <property type="protein sequence ID" value="RUL70508.1"/>
    <property type="molecule type" value="Genomic_DNA"/>
</dbReference>
<dbReference type="SUPFAM" id="SSF52172">
    <property type="entry name" value="CheY-like"/>
    <property type="match status" value="1"/>
</dbReference>
<evidence type="ECO:0000259" key="4">
    <source>
        <dbReference type="PROSITE" id="PS50043"/>
    </source>
</evidence>
<dbReference type="InterPro" id="IPR001789">
    <property type="entry name" value="Sig_transdc_resp-reg_receiver"/>
</dbReference>
<dbReference type="SMART" id="SM00421">
    <property type="entry name" value="HTH_LUXR"/>
    <property type="match status" value="1"/>
</dbReference>
<dbReference type="InterPro" id="IPR058245">
    <property type="entry name" value="NreC/VraR/RcsB-like_REC"/>
</dbReference>
<dbReference type="AlphaFoldDB" id="A0A3S0RHW3"/>
<dbReference type="InterPro" id="IPR000792">
    <property type="entry name" value="Tscrpt_reg_LuxR_C"/>
</dbReference>
<dbReference type="GO" id="GO:0006355">
    <property type="term" value="P:regulation of DNA-templated transcription"/>
    <property type="evidence" value="ECO:0007669"/>
    <property type="project" value="InterPro"/>
</dbReference>
<proteinExistence type="predicted"/>
<comment type="caution">
    <text evidence="6">The sequence shown here is derived from an EMBL/GenBank/DDBJ whole genome shotgun (WGS) entry which is preliminary data.</text>
</comment>
<feature type="modified residue" description="4-aspartylphosphate" evidence="3">
    <location>
        <position position="61"/>
    </location>
</feature>
<evidence type="ECO:0000256" key="3">
    <source>
        <dbReference type="PROSITE-ProRule" id="PRU00169"/>
    </source>
</evidence>
<sequence length="226" mass="25027">MSDALLPRLRVMLLEDLVLVRHGMELLLKQEYGVDIAGSFCTPRQLFDALKEDRPDVIVTDYALGATETDGAKLLRSLHLHHPRVRVLVVSSHCNAATMAVAQKAGAHGFIGKAEHDSELNLAIRAVAAGRTYFSRHLTDLASPINSIHRSDEPGKGLGDELLDTFKLSAREHEVLRCLLDGMSITAIAKKFSRSVTTISAQKHSAFRKMGLCNDRELFKVRYQRG</sequence>
<dbReference type="Gene3D" id="1.10.10.10">
    <property type="entry name" value="Winged helix-like DNA-binding domain superfamily/Winged helix DNA-binding domain"/>
    <property type="match status" value="1"/>
</dbReference>
<dbReference type="InterPro" id="IPR036388">
    <property type="entry name" value="WH-like_DNA-bd_sf"/>
</dbReference>
<dbReference type="PROSITE" id="PS50043">
    <property type="entry name" value="HTH_LUXR_2"/>
    <property type="match status" value="1"/>
</dbReference>
<evidence type="ECO:0000256" key="2">
    <source>
        <dbReference type="ARBA" id="ARBA00023125"/>
    </source>
</evidence>
<feature type="domain" description="Response regulatory" evidence="5">
    <location>
        <begin position="10"/>
        <end position="128"/>
    </location>
</feature>
<keyword evidence="1 3" id="KW-0597">Phosphoprotein</keyword>
<organism evidence="6 7">
    <name type="scientific">Dyella choica</name>
    <dbReference type="NCBI Taxonomy" id="1927959"/>
    <lineage>
        <taxon>Bacteria</taxon>
        <taxon>Pseudomonadati</taxon>
        <taxon>Pseudomonadota</taxon>
        <taxon>Gammaproteobacteria</taxon>
        <taxon>Lysobacterales</taxon>
        <taxon>Rhodanobacteraceae</taxon>
        <taxon>Dyella</taxon>
    </lineage>
</organism>
<reference evidence="6 7" key="1">
    <citation type="submission" date="2018-12" db="EMBL/GenBank/DDBJ databases">
        <title>Dyella dinghuensis sp. nov. DHOA06 and Dyella choica sp. nov. 4M-K27, isolated from forest soil.</title>
        <authorList>
            <person name="Qiu L.-H."/>
            <person name="Gao Z.-H."/>
        </authorList>
    </citation>
    <scope>NUCLEOTIDE SEQUENCE [LARGE SCALE GENOMIC DNA]</scope>
    <source>
        <strain evidence="6 7">4M-K27</strain>
    </source>
</reference>
<dbReference type="InterPro" id="IPR016032">
    <property type="entry name" value="Sig_transdc_resp-reg_C-effctor"/>
</dbReference>